<dbReference type="PROSITE" id="PS51762">
    <property type="entry name" value="GH16_2"/>
    <property type="match status" value="1"/>
</dbReference>
<protein>
    <recommendedName>
        <fullName evidence="3">chitinase</fullName>
        <ecNumber evidence="3">3.2.1.14</ecNumber>
    </recommendedName>
</protein>
<dbReference type="Proteomes" id="UP001360953">
    <property type="component" value="Unassembled WGS sequence"/>
</dbReference>
<dbReference type="CDD" id="cd02183">
    <property type="entry name" value="GH16_fungal_CRH1_transglycosylase"/>
    <property type="match status" value="1"/>
</dbReference>
<evidence type="ECO:0000256" key="1">
    <source>
        <dbReference type="ARBA" id="ARBA00000822"/>
    </source>
</evidence>
<evidence type="ECO:0000256" key="9">
    <source>
        <dbReference type="ARBA" id="ARBA00023180"/>
    </source>
</evidence>
<feature type="chain" id="PRO_5047048757" description="chitinase" evidence="13">
    <location>
        <begin position="26"/>
        <end position="416"/>
    </location>
</feature>
<dbReference type="GeneID" id="92027455"/>
<keyword evidence="7" id="KW-0378">Hydrolase</keyword>
<dbReference type="EMBL" id="JBBPEH010000002">
    <property type="protein sequence ID" value="KAK7542474.1"/>
    <property type="molecule type" value="Genomic_DNA"/>
</dbReference>
<comment type="catalytic activity">
    <reaction evidence="1">
        <text>Random endo-hydrolysis of N-acetyl-beta-D-glucosaminide (1-&gt;4)-beta-linkages in chitin and chitodextrins.</text>
        <dbReference type="EC" id="3.2.1.14"/>
    </reaction>
</comment>
<keyword evidence="11" id="KW-0961">Cell wall biogenesis/degradation</keyword>
<evidence type="ECO:0000256" key="5">
    <source>
        <dbReference type="ARBA" id="ARBA00022679"/>
    </source>
</evidence>
<proteinExistence type="inferred from homology"/>
<dbReference type="InterPro" id="IPR013320">
    <property type="entry name" value="ConA-like_dom_sf"/>
</dbReference>
<dbReference type="InterPro" id="IPR050546">
    <property type="entry name" value="Glycosyl_Hydrlase_16"/>
</dbReference>
<name>A0ABR1M4F7_9PEZI</name>
<keyword evidence="6 13" id="KW-0732">Signal</keyword>
<comment type="similarity">
    <text evidence="12">Belongs to the glycosyl hydrolase 16 family. CRH1 subfamily.</text>
</comment>
<sequence length="416" mass="41756">MHPSRVSTTAAAAATALLLPRAAFAATSCNPTNSSQFPCTPNPGLCKTSFSTDFTSGQNTSWRMTYGSVDYTSAGAEFTIAKQGDAPTMTTDFYIWYGKVEVTMKSAPGQGIISSIVLESADYDEVDWEFFGSVNTEVESNYFGKGNTTTYDREEYHTVSTPQDTSHVYTIDWTPTALTWSIDGTAVRTLARSAALGGANYPQTPMAVKLGVWAGGDSSNGYWTREWAGGNTTYSAAAGMPWTMAVEKVEITNYNPAVAYNWTDTSGDSDSIALLGSCAGSSSSSIASASVSAASSSALAVVSTPVAGGGFVSTPGAGSSIASISAASSSALAAVSTPGAGAGAGGIVVSTPGAGGVVISTPGASSSSIVVSTPISTPSVSTPTPAGAVYTGAAVAGTLQSGALVAAGALAVAAFL</sequence>
<dbReference type="PANTHER" id="PTHR10963">
    <property type="entry name" value="GLYCOSYL HYDROLASE-RELATED"/>
    <property type="match status" value="1"/>
</dbReference>
<accession>A0ABR1M4F7</accession>
<keyword evidence="10" id="KW-0326">Glycosidase</keyword>
<dbReference type="EC" id="3.2.1.14" evidence="3"/>
<dbReference type="SUPFAM" id="SSF49899">
    <property type="entry name" value="Concanavalin A-like lectins/glucanases"/>
    <property type="match status" value="1"/>
</dbReference>
<gene>
    <name evidence="15" type="ORF">J3D65DRAFT_217449</name>
</gene>
<evidence type="ECO:0000256" key="3">
    <source>
        <dbReference type="ARBA" id="ARBA00012729"/>
    </source>
</evidence>
<evidence type="ECO:0000256" key="7">
    <source>
        <dbReference type="ARBA" id="ARBA00022801"/>
    </source>
</evidence>
<evidence type="ECO:0000256" key="8">
    <source>
        <dbReference type="ARBA" id="ARBA00023136"/>
    </source>
</evidence>
<keyword evidence="4" id="KW-0328">Glycosyltransferase</keyword>
<feature type="domain" description="GH16" evidence="14">
    <location>
        <begin position="35"/>
        <end position="236"/>
    </location>
</feature>
<evidence type="ECO:0000259" key="14">
    <source>
        <dbReference type="PROSITE" id="PS51762"/>
    </source>
</evidence>
<dbReference type="PANTHER" id="PTHR10963:SF27">
    <property type="entry name" value="GLYCOSIDASE-RELATED"/>
    <property type="match status" value="1"/>
</dbReference>
<evidence type="ECO:0000256" key="11">
    <source>
        <dbReference type="ARBA" id="ARBA00023316"/>
    </source>
</evidence>
<keyword evidence="9" id="KW-0325">Glycoprotein</keyword>
<evidence type="ECO:0000313" key="16">
    <source>
        <dbReference type="Proteomes" id="UP001360953"/>
    </source>
</evidence>
<organism evidence="15 16">
    <name type="scientific">Phyllosticta citribraziliensis</name>
    <dbReference type="NCBI Taxonomy" id="989973"/>
    <lineage>
        <taxon>Eukaryota</taxon>
        <taxon>Fungi</taxon>
        <taxon>Dikarya</taxon>
        <taxon>Ascomycota</taxon>
        <taxon>Pezizomycotina</taxon>
        <taxon>Dothideomycetes</taxon>
        <taxon>Dothideomycetes incertae sedis</taxon>
        <taxon>Botryosphaeriales</taxon>
        <taxon>Phyllostictaceae</taxon>
        <taxon>Phyllosticta</taxon>
    </lineage>
</organism>
<keyword evidence="16" id="KW-1185">Reference proteome</keyword>
<evidence type="ECO:0000256" key="4">
    <source>
        <dbReference type="ARBA" id="ARBA00022676"/>
    </source>
</evidence>
<dbReference type="Gene3D" id="2.60.120.200">
    <property type="match status" value="1"/>
</dbReference>
<feature type="signal peptide" evidence="13">
    <location>
        <begin position="1"/>
        <end position="25"/>
    </location>
</feature>
<comment type="subcellular location">
    <subcellularLocation>
        <location evidence="2">Membrane</location>
    </subcellularLocation>
</comment>
<comment type="caution">
    <text evidence="15">The sequence shown here is derived from an EMBL/GenBank/DDBJ whole genome shotgun (WGS) entry which is preliminary data.</text>
</comment>
<evidence type="ECO:0000256" key="12">
    <source>
        <dbReference type="ARBA" id="ARBA00038074"/>
    </source>
</evidence>
<evidence type="ECO:0000313" key="15">
    <source>
        <dbReference type="EMBL" id="KAK7542474.1"/>
    </source>
</evidence>
<keyword evidence="5" id="KW-0808">Transferase</keyword>
<keyword evidence="8" id="KW-0472">Membrane</keyword>
<evidence type="ECO:0000256" key="10">
    <source>
        <dbReference type="ARBA" id="ARBA00023295"/>
    </source>
</evidence>
<evidence type="ECO:0000256" key="2">
    <source>
        <dbReference type="ARBA" id="ARBA00004370"/>
    </source>
</evidence>
<evidence type="ECO:0000256" key="13">
    <source>
        <dbReference type="SAM" id="SignalP"/>
    </source>
</evidence>
<reference evidence="15 16" key="1">
    <citation type="submission" date="2024-04" db="EMBL/GenBank/DDBJ databases">
        <title>Phyllosticta paracitricarpa is synonymous to the EU quarantine fungus P. citricarpa based on phylogenomic analyses.</title>
        <authorList>
            <consortium name="Lawrence Berkeley National Laboratory"/>
            <person name="Van ingen-buijs V.A."/>
            <person name="Van westerhoven A.C."/>
            <person name="Haridas S."/>
            <person name="Skiadas P."/>
            <person name="Martin F."/>
            <person name="Groenewald J.Z."/>
            <person name="Crous P.W."/>
            <person name="Seidl M.F."/>
        </authorList>
    </citation>
    <scope>NUCLEOTIDE SEQUENCE [LARGE SCALE GENOMIC DNA]</scope>
    <source>
        <strain evidence="15 16">CPC 17464</strain>
    </source>
</reference>
<dbReference type="RefSeq" id="XP_066658767.1">
    <property type="nucleotide sequence ID" value="XM_066794549.1"/>
</dbReference>
<dbReference type="Pfam" id="PF00722">
    <property type="entry name" value="Glyco_hydro_16"/>
    <property type="match status" value="1"/>
</dbReference>
<dbReference type="InterPro" id="IPR000757">
    <property type="entry name" value="Beta-glucanase-like"/>
</dbReference>
<evidence type="ECO:0000256" key="6">
    <source>
        <dbReference type="ARBA" id="ARBA00022729"/>
    </source>
</evidence>